<keyword evidence="2" id="KW-0472">Membrane</keyword>
<evidence type="ECO:0000256" key="1">
    <source>
        <dbReference type="ARBA" id="ARBA00023002"/>
    </source>
</evidence>
<proteinExistence type="predicted"/>
<keyword evidence="1" id="KW-0560">Oxidoreductase</keyword>
<dbReference type="InterPro" id="IPR013112">
    <property type="entry name" value="FAD-bd_8"/>
</dbReference>
<reference evidence="4" key="1">
    <citation type="journal article" date="2013" name="Genome Biol.">
        <title>Reference genomes and transcriptomes of Nicotiana sylvestris and Nicotiana tomentosiformis.</title>
        <authorList>
            <person name="Sierro N."/>
            <person name="Battey J.N."/>
            <person name="Ouadi S."/>
            <person name="Bovet L."/>
            <person name="Goepfert S."/>
            <person name="Bakaher N."/>
            <person name="Peitsch M.C."/>
            <person name="Ivanov N.V."/>
        </authorList>
    </citation>
    <scope>NUCLEOTIDE SEQUENCE [LARGE SCALE GENOMIC DNA]</scope>
</reference>
<dbReference type="SUPFAM" id="SSF63380">
    <property type="entry name" value="Riboflavin synthase domain-like"/>
    <property type="match status" value="1"/>
</dbReference>
<dbReference type="Proteomes" id="UP000189701">
    <property type="component" value="Unplaced"/>
</dbReference>
<dbReference type="AlphaFoldDB" id="A0A1U7Y6I3"/>
<gene>
    <name evidence="5" type="primary">LOC104244911</name>
</gene>
<dbReference type="Pfam" id="PF08022">
    <property type="entry name" value="FAD_binding_8"/>
    <property type="match status" value="1"/>
</dbReference>
<sequence length="189" mass="21857">MAGEIAALVAIAMWCTSLYKIRRKMFEVFFYAHQLYILYIFFYLLHVGVAYTCMILPGIFLFVIDRYLRFLQFKRRARLISARLSPCSTIELTFSKNPALTYNPTSILFVNVPSVYKLQWHPFTVVSNSNLEADKLSVVIKCMGSWSQKLEKQLSSSPDHLQISTEGPYGPSSLHFLSRQCLELFLDKF</sequence>
<reference evidence="5" key="2">
    <citation type="submission" date="2025-08" db="UniProtKB">
        <authorList>
            <consortium name="RefSeq"/>
        </authorList>
    </citation>
    <scope>IDENTIFICATION</scope>
    <source>
        <tissue evidence="5">Leaf</tissue>
    </source>
</reference>
<dbReference type="RefSeq" id="XP_009798733.1">
    <property type="nucleotide sequence ID" value="XM_009800431.1"/>
</dbReference>
<dbReference type="PROSITE" id="PS51384">
    <property type="entry name" value="FAD_FR"/>
    <property type="match status" value="1"/>
</dbReference>
<keyword evidence="2" id="KW-0812">Transmembrane</keyword>
<dbReference type="InterPro" id="IPR017938">
    <property type="entry name" value="Riboflavin_synthase-like_b-brl"/>
</dbReference>
<evidence type="ECO:0000256" key="2">
    <source>
        <dbReference type="SAM" id="Phobius"/>
    </source>
</evidence>
<organism evidence="4 5">
    <name type="scientific">Nicotiana sylvestris</name>
    <name type="common">Wood tobacco</name>
    <name type="synonym">South American tobacco</name>
    <dbReference type="NCBI Taxonomy" id="4096"/>
    <lineage>
        <taxon>Eukaryota</taxon>
        <taxon>Viridiplantae</taxon>
        <taxon>Streptophyta</taxon>
        <taxon>Embryophyta</taxon>
        <taxon>Tracheophyta</taxon>
        <taxon>Spermatophyta</taxon>
        <taxon>Magnoliopsida</taxon>
        <taxon>eudicotyledons</taxon>
        <taxon>Gunneridae</taxon>
        <taxon>Pentapetalae</taxon>
        <taxon>asterids</taxon>
        <taxon>lamiids</taxon>
        <taxon>Solanales</taxon>
        <taxon>Solanaceae</taxon>
        <taxon>Nicotianoideae</taxon>
        <taxon>Nicotianeae</taxon>
        <taxon>Nicotiana</taxon>
    </lineage>
</organism>
<name>A0A1U7Y6I3_NICSY</name>
<dbReference type="GO" id="GO:0005886">
    <property type="term" value="C:plasma membrane"/>
    <property type="evidence" value="ECO:0007669"/>
    <property type="project" value="TreeGrafter"/>
</dbReference>
<dbReference type="InterPro" id="IPR050369">
    <property type="entry name" value="RBOH/FRE"/>
</dbReference>
<evidence type="ECO:0000313" key="4">
    <source>
        <dbReference type="Proteomes" id="UP000189701"/>
    </source>
</evidence>
<dbReference type="OrthoDB" id="167398at2759"/>
<feature type="transmembrane region" description="Helical" evidence="2">
    <location>
        <begin position="36"/>
        <end position="64"/>
    </location>
</feature>
<dbReference type="InterPro" id="IPR017927">
    <property type="entry name" value="FAD-bd_FR_type"/>
</dbReference>
<accession>A0A1U7Y6I3</accession>
<feature type="domain" description="FAD-binding FR-type" evidence="3">
    <location>
        <begin position="72"/>
        <end position="175"/>
    </location>
</feature>
<evidence type="ECO:0000259" key="3">
    <source>
        <dbReference type="PROSITE" id="PS51384"/>
    </source>
</evidence>
<keyword evidence="4" id="KW-1185">Reference proteome</keyword>
<evidence type="ECO:0000313" key="5">
    <source>
        <dbReference type="RefSeq" id="XP_009798733.1"/>
    </source>
</evidence>
<dbReference type="PANTHER" id="PTHR11972:SF79">
    <property type="entry name" value="FERRIC REDUCTION OXIDASE 4-RELATED"/>
    <property type="match status" value="1"/>
</dbReference>
<dbReference type="CDD" id="cd06186">
    <property type="entry name" value="NOX_Duox_like_FAD_NADP"/>
    <property type="match status" value="1"/>
</dbReference>
<keyword evidence="2" id="KW-1133">Transmembrane helix</keyword>
<dbReference type="PANTHER" id="PTHR11972">
    <property type="entry name" value="NADPH OXIDASE"/>
    <property type="match status" value="1"/>
</dbReference>
<dbReference type="GO" id="GO:0000293">
    <property type="term" value="F:ferric-chelate reductase activity"/>
    <property type="evidence" value="ECO:0007669"/>
    <property type="project" value="TreeGrafter"/>
</dbReference>
<protein>
    <submittedName>
        <fullName evidence="5">Ferric reduction oxidase 4-like</fullName>
    </submittedName>
</protein>
<dbReference type="eggNOG" id="KOG0039">
    <property type="taxonomic scope" value="Eukaryota"/>
</dbReference>